<comment type="caution">
    <text evidence="2">The sequence shown here is derived from an EMBL/GenBank/DDBJ whole genome shotgun (WGS) entry which is preliminary data.</text>
</comment>
<feature type="signal peptide" evidence="1">
    <location>
        <begin position="1"/>
        <end position="20"/>
    </location>
</feature>
<keyword evidence="1" id="KW-0732">Signal</keyword>
<dbReference type="RefSeq" id="WP_133942970.1">
    <property type="nucleotide sequence ID" value="NZ_SOEO01000001.1"/>
</dbReference>
<keyword evidence="3" id="KW-1185">Reference proteome</keyword>
<name>A0A4R8IIF7_9FLAO</name>
<sequence length="239" mass="28052">MKKKLLLILILIINISKAQKCTNISQTVDSQGIFRIKTNDNIVIDKNKTFIEIDELVEVENTKIQADFIKLFPEIINDKCININSKNPSNFPFTICRDFVNFENQDKQVAYMKGSFDLVNKSNDWYFFKVKAFEYSGYYVFNSKDKKFYFFETKPYVSSDKKMIYSFSQDNHRFQLSLLKSNFNSQLNYEVSGKFAVDKIKAFKHFDDYGLIIELDKKKLVIGNDILDAEECKLKLEIT</sequence>
<protein>
    <submittedName>
        <fullName evidence="2">Uncharacterized protein</fullName>
    </submittedName>
</protein>
<feature type="chain" id="PRO_5020328575" evidence="1">
    <location>
        <begin position="21"/>
        <end position="239"/>
    </location>
</feature>
<evidence type="ECO:0000256" key="1">
    <source>
        <dbReference type="SAM" id="SignalP"/>
    </source>
</evidence>
<gene>
    <name evidence="2" type="ORF">B0I22_0467</name>
</gene>
<dbReference type="AlphaFoldDB" id="A0A4R8IIF7"/>
<organism evidence="2 3">
    <name type="scientific">Epilithonimonas xixisoli</name>
    <dbReference type="NCBI Taxonomy" id="1476462"/>
    <lineage>
        <taxon>Bacteria</taxon>
        <taxon>Pseudomonadati</taxon>
        <taxon>Bacteroidota</taxon>
        <taxon>Flavobacteriia</taxon>
        <taxon>Flavobacteriales</taxon>
        <taxon>Weeksellaceae</taxon>
        <taxon>Chryseobacterium group</taxon>
        <taxon>Epilithonimonas</taxon>
    </lineage>
</organism>
<dbReference type="Proteomes" id="UP000295313">
    <property type="component" value="Unassembled WGS sequence"/>
</dbReference>
<reference evidence="2 3" key="1">
    <citation type="submission" date="2019-03" db="EMBL/GenBank/DDBJ databases">
        <title>Genomic Encyclopedia of Type Strains, Phase III (KMG-III): the genomes of soil and plant-associated and newly described type strains.</title>
        <authorList>
            <person name="Whitman W."/>
        </authorList>
    </citation>
    <scope>NUCLEOTIDE SEQUENCE [LARGE SCALE GENOMIC DNA]</scope>
    <source>
        <strain evidence="2 3">CGMCC 1.12802</strain>
    </source>
</reference>
<dbReference type="EMBL" id="SOEO01000001">
    <property type="protein sequence ID" value="TDX86349.1"/>
    <property type="molecule type" value="Genomic_DNA"/>
</dbReference>
<evidence type="ECO:0000313" key="3">
    <source>
        <dbReference type="Proteomes" id="UP000295313"/>
    </source>
</evidence>
<dbReference type="OrthoDB" id="1261792at2"/>
<evidence type="ECO:0000313" key="2">
    <source>
        <dbReference type="EMBL" id="TDX86349.1"/>
    </source>
</evidence>
<accession>A0A4R8IIF7</accession>
<proteinExistence type="predicted"/>